<dbReference type="Gene3D" id="4.10.240.10">
    <property type="entry name" value="Zn(2)-C6 fungal-type DNA-binding domain"/>
    <property type="match status" value="1"/>
</dbReference>
<keyword evidence="5" id="KW-0539">Nucleus</keyword>
<dbReference type="CDD" id="cd00067">
    <property type="entry name" value="GAL4"/>
    <property type="match status" value="1"/>
</dbReference>
<evidence type="ECO:0000259" key="7">
    <source>
        <dbReference type="PROSITE" id="PS50048"/>
    </source>
</evidence>
<evidence type="ECO:0000256" key="1">
    <source>
        <dbReference type="ARBA" id="ARBA00004123"/>
    </source>
</evidence>
<comment type="subcellular location">
    <subcellularLocation>
        <location evidence="1">Nucleus</location>
    </subcellularLocation>
</comment>
<evidence type="ECO:0000256" key="5">
    <source>
        <dbReference type="ARBA" id="ARBA00023242"/>
    </source>
</evidence>
<evidence type="ECO:0000313" key="8">
    <source>
        <dbReference type="EMBL" id="KAH7072462.1"/>
    </source>
</evidence>
<dbReference type="OrthoDB" id="5226580at2759"/>
<dbReference type="InterPro" id="IPR001138">
    <property type="entry name" value="Zn2Cys6_DnaBD"/>
</dbReference>
<dbReference type="PROSITE" id="PS50048">
    <property type="entry name" value="ZN2_CY6_FUNGAL_2"/>
    <property type="match status" value="1"/>
</dbReference>
<dbReference type="PANTHER" id="PTHR31845">
    <property type="entry name" value="FINGER DOMAIN PROTEIN, PUTATIVE-RELATED"/>
    <property type="match status" value="1"/>
</dbReference>
<evidence type="ECO:0000313" key="9">
    <source>
        <dbReference type="Proteomes" id="UP000813461"/>
    </source>
</evidence>
<feature type="domain" description="Zn(2)-C6 fungal-type" evidence="7">
    <location>
        <begin position="36"/>
        <end position="68"/>
    </location>
</feature>
<feature type="region of interest" description="Disordered" evidence="6">
    <location>
        <begin position="126"/>
        <end position="151"/>
    </location>
</feature>
<dbReference type="PROSITE" id="PS00463">
    <property type="entry name" value="ZN2_CY6_FUNGAL_1"/>
    <property type="match status" value="1"/>
</dbReference>
<evidence type="ECO:0000256" key="3">
    <source>
        <dbReference type="ARBA" id="ARBA00023125"/>
    </source>
</evidence>
<sequence>MHQPAEADRDSPRSPILSSAISTMEVREGRIGNAFACERCRKHKVRCVPSDTANICQRCQKARVECIEHVARRRPAKSRSDPQPPNRLRDFDKKLDKLSAIVATMAPLPTPLPTLPLVATLPSQIPDLSQKSSPPLSAPPSSATSVAKTPILPAPGPISESSTTFWETMNESLSCLSRLDPIIRSISLVHMQMLLDNYRRMVDFFPFVTLPNDSSCRDLVLHRPVLMFSVLTVASYESVPLQRTLSREFRKIAMVRIMNGEKSLDLLQGLLVFIAWHHHYMDAQAVSVPILLQLCAGLASDLSLDKISAHVRSPLQKEDPRDREAKRAYLGCYYLTSNIGLIESGKGRGVPYSTTLRNYASELAATWEQKTDALLPIIVDMCQFMEDVEETFNGRTEQALVARSQVNRLSDKLDQIRSASKLQSNDYKTLQWLQLAARIYLYKQAAAIDIVDRESAPWASGFQLSLRVTCLRSIEHFLENSLKLPNSQFDFVSMVDWLNLVSSVIGLSKLVLHSSPMPGWDPAELQIARSFEYFRSQLSSKMPQTRDVQDSNEDVFERFRRITSVMQIALRSAPGGGSPTSGTFELATGSGRTVSLLQDVSLPKINGMSNGTEKLPSLWKLNPTFDTSSSDVHWRFLMGTV</sequence>
<evidence type="ECO:0000256" key="6">
    <source>
        <dbReference type="SAM" id="MobiDB-lite"/>
    </source>
</evidence>
<dbReference type="InterPro" id="IPR036864">
    <property type="entry name" value="Zn2-C6_fun-type_DNA-bd_sf"/>
</dbReference>
<dbReference type="GO" id="GO:0008270">
    <property type="term" value="F:zinc ion binding"/>
    <property type="evidence" value="ECO:0007669"/>
    <property type="project" value="InterPro"/>
</dbReference>
<keyword evidence="2" id="KW-0805">Transcription regulation</keyword>
<dbReference type="SMART" id="SM00066">
    <property type="entry name" value="GAL4"/>
    <property type="match status" value="1"/>
</dbReference>
<evidence type="ECO:0000256" key="4">
    <source>
        <dbReference type="ARBA" id="ARBA00023163"/>
    </source>
</evidence>
<accession>A0A8K0QVC0</accession>
<keyword evidence="4" id="KW-0804">Transcription</keyword>
<protein>
    <recommendedName>
        <fullName evidence="7">Zn(2)-C6 fungal-type domain-containing protein</fullName>
    </recommendedName>
</protein>
<dbReference type="InterPro" id="IPR051089">
    <property type="entry name" value="prtT"/>
</dbReference>
<proteinExistence type="predicted"/>
<evidence type="ECO:0000256" key="2">
    <source>
        <dbReference type="ARBA" id="ARBA00023015"/>
    </source>
</evidence>
<name>A0A8K0QVC0_9PLEO</name>
<feature type="compositionally biased region" description="Low complexity" evidence="6">
    <location>
        <begin position="126"/>
        <end position="150"/>
    </location>
</feature>
<dbReference type="PANTHER" id="PTHR31845:SF10">
    <property type="entry name" value="ZN(II)2CYS6 TRANSCRIPTION FACTOR (EUROFUNG)"/>
    <property type="match status" value="1"/>
</dbReference>
<comment type="caution">
    <text evidence="8">The sequence shown here is derived from an EMBL/GenBank/DDBJ whole genome shotgun (WGS) entry which is preliminary data.</text>
</comment>
<dbReference type="EMBL" id="JAGMVJ010000023">
    <property type="protein sequence ID" value="KAH7072462.1"/>
    <property type="molecule type" value="Genomic_DNA"/>
</dbReference>
<gene>
    <name evidence="8" type="ORF">FB567DRAFT_203695</name>
</gene>
<dbReference type="SUPFAM" id="SSF57701">
    <property type="entry name" value="Zn2/Cys6 DNA-binding domain"/>
    <property type="match status" value="1"/>
</dbReference>
<dbReference type="GO" id="GO:0000981">
    <property type="term" value="F:DNA-binding transcription factor activity, RNA polymerase II-specific"/>
    <property type="evidence" value="ECO:0007669"/>
    <property type="project" value="InterPro"/>
</dbReference>
<keyword evidence="3" id="KW-0238">DNA-binding</keyword>
<reference evidence="8" key="1">
    <citation type="journal article" date="2021" name="Nat. Commun.">
        <title>Genetic determinants of endophytism in the Arabidopsis root mycobiome.</title>
        <authorList>
            <person name="Mesny F."/>
            <person name="Miyauchi S."/>
            <person name="Thiergart T."/>
            <person name="Pickel B."/>
            <person name="Atanasova L."/>
            <person name="Karlsson M."/>
            <person name="Huettel B."/>
            <person name="Barry K.W."/>
            <person name="Haridas S."/>
            <person name="Chen C."/>
            <person name="Bauer D."/>
            <person name="Andreopoulos W."/>
            <person name="Pangilinan J."/>
            <person name="LaButti K."/>
            <person name="Riley R."/>
            <person name="Lipzen A."/>
            <person name="Clum A."/>
            <person name="Drula E."/>
            <person name="Henrissat B."/>
            <person name="Kohler A."/>
            <person name="Grigoriev I.V."/>
            <person name="Martin F.M."/>
            <person name="Hacquard S."/>
        </authorList>
    </citation>
    <scope>NUCLEOTIDE SEQUENCE</scope>
    <source>
        <strain evidence="8">MPI-SDFR-AT-0120</strain>
    </source>
</reference>
<dbReference type="Pfam" id="PF00172">
    <property type="entry name" value="Zn_clus"/>
    <property type="match status" value="1"/>
</dbReference>
<keyword evidence="9" id="KW-1185">Reference proteome</keyword>
<organism evidence="8 9">
    <name type="scientific">Paraphoma chrysanthemicola</name>
    <dbReference type="NCBI Taxonomy" id="798071"/>
    <lineage>
        <taxon>Eukaryota</taxon>
        <taxon>Fungi</taxon>
        <taxon>Dikarya</taxon>
        <taxon>Ascomycota</taxon>
        <taxon>Pezizomycotina</taxon>
        <taxon>Dothideomycetes</taxon>
        <taxon>Pleosporomycetidae</taxon>
        <taxon>Pleosporales</taxon>
        <taxon>Pleosporineae</taxon>
        <taxon>Phaeosphaeriaceae</taxon>
        <taxon>Paraphoma</taxon>
    </lineage>
</organism>
<dbReference type="GO" id="GO:0005634">
    <property type="term" value="C:nucleus"/>
    <property type="evidence" value="ECO:0007669"/>
    <property type="project" value="UniProtKB-SubCell"/>
</dbReference>
<dbReference type="AlphaFoldDB" id="A0A8K0QVC0"/>
<dbReference type="Proteomes" id="UP000813461">
    <property type="component" value="Unassembled WGS sequence"/>
</dbReference>
<dbReference type="GO" id="GO:0000976">
    <property type="term" value="F:transcription cis-regulatory region binding"/>
    <property type="evidence" value="ECO:0007669"/>
    <property type="project" value="TreeGrafter"/>
</dbReference>